<evidence type="ECO:0008006" key="4">
    <source>
        <dbReference type="Google" id="ProtNLM"/>
    </source>
</evidence>
<reference evidence="2" key="1">
    <citation type="submission" date="2020-12" db="EMBL/GenBank/DDBJ databases">
        <title>Vagococcus allomyrinae sp. nov. and Enterococcus lavae sp. nov., isolated from the larvae of Allomyrina dichotoma.</title>
        <authorList>
            <person name="Lee S.D."/>
        </authorList>
    </citation>
    <scope>NUCLEOTIDE SEQUENCE</scope>
    <source>
        <strain evidence="2">BWB3-3</strain>
    </source>
</reference>
<proteinExistence type="predicted"/>
<feature type="transmembrane region" description="Helical" evidence="1">
    <location>
        <begin position="16"/>
        <end position="36"/>
    </location>
</feature>
<accession>A0A940ST75</accession>
<dbReference type="Proteomes" id="UP000674938">
    <property type="component" value="Unassembled WGS sequence"/>
</dbReference>
<evidence type="ECO:0000313" key="2">
    <source>
        <dbReference type="EMBL" id="MBP1042822.1"/>
    </source>
</evidence>
<comment type="caution">
    <text evidence="2">The sequence shown here is derived from an EMBL/GenBank/DDBJ whole genome shotgun (WGS) entry which is preliminary data.</text>
</comment>
<keyword evidence="1" id="KW-0812">Transmembrane</keyword>
<dbReference type="AlphaFoldDB" id="A0A940ST75"/>
<name>A0A940ST75_9ENTE</name>
<keyword evidence="1" id="KW-1133">Transmembrane helix</keyword>
<evidence type="ECO:0000256" key="1">
    <source>
        <dbReference type="SAM" id="Phobius"/>
    </source>
</evidence>
<protein>
    <recommendedName>
        <fullName evidence="4">Alternate signal-mediated exported protein</fullName>
    </recommendedName>
</protein>
<keyword evidence="3" id="KW-1185">Reference proteome</keyword>
<dbReference type="EMBL" id="JAEEGA010000012">
    <property type="protein sequence ID" value="MBP1042822.1"/>
    <property type="molecule type" value="Genomic_DNA"/>
</dbReference>
<gene>
    <name evidence="2" type="ORF">I6N95_17535</name>
</gene>
<evidence type="ECO:0000313" key="3">
    <source>
        <dbReference type="Proteomes" id="UP000674938"/>
    </source>
</evidence>
<organism evidence="2 3">
    <name type="scientific">Vagococcus allomyrinae</name>
    <dbReference type="NCBI Taxonomy" id="2794353"/>
    <lineage>
        <taxon>Bacteria</taxon>
        <taxon>Bacillati</taxon>
        <taxon>Bacillota</taxon>
        <taxon>Bacilli</taxon>
        <taxon>Lactobacillales</taxon>
        <taxon>Enterococcaceae</taxon>
        <taxon>Vagococcus</taxon>
    </lineage>
</organism>
<dbReference type="RefSeq" id="WP_209530391.1">
    <property type="nucleotide sequence ID" value="NZ_JAEEGA010000012.1"/>
</dbReference>
<sequence length="231" mass="25995">MKKRKVHVRKKKKKKINLLIVVAVFVIFLGISLLGYKGYTYSIERHSEMKTNDFSIGDLKVQVVEEFTPVTETTIDKPYTKKVTAKNNGELPAFVRILAFPEVLSKEDDDGVNVSLPARIGTEILLLDSSDNPIADTADWVDGEDGYYYYLKALLPGETTAPLFEKVKLSDHVKDYVDNWYEGASLTIDVRAESIHTTQWAYRDAWWQGQTPANGKLLLVENALKGSAHGL</sequence>
<keyword evidence="1" id="KW-0472">Membrane</keyword>